<evidence type="ECO:0000259" key="2">
    <source>
        <dbReference type="Pfam" id="PF01266"/>
    </source>
</evidence>
<dbReference type="PANTHER" id="PTHR13847">
    <property type="entry name" value="SARCOSINE DEHYDROGENASE-RELATED"/>
    <property type="match status" value="1"/>
</dbReference>
<dbReference type="Proteomes" id="UP000317344">
    <property type="component" value="Chromosome"/>
</dbReference>
<evidence type="ECO:0000313" key="4">
    <source>
        <dbReference type="Proteomes" id="UP000317344"/>
    </source>
</evidence>
<dbReference type="EMBL" id="CP041765">
    <property type="protein sequence ID" value="QDQ98692.1"/>
    <property type="molecule type" value="Genomic_DNA"/>
</dbReference>
<dbReference type="PANTHER" id="PTHR13847:SF289">
    <property type="entry name" value="GLYCINE OXIDASE"/>
    <property type="match status" value="1"/>
</dbReference>
<evidence type="ECO:0000313" key="3">
    <source>
        <dbReference type="EMBL" id="QDQ98692.1"/>
    </source>
</evidence>
<dbReference type="AlphaFoldDB" id="A0A516X6J5"/>
<dbReference type="GO" id="GO:0005737">
    <property type="term" value="C:cytoplasm"/>
    <property type="evidence" value="ECO:0007669"/>
    <property type="project" value="TreeGrafter"/>
</dbReference>
<dbReference type="KEGG" id="toy:FO059_16860"/>
<keyword evidence="4" id="KW-1185">Reference proteome</keyword>
<reference evidence="3 4" key="1">
    <citation type="submission" date="2019-07" db="EMBL/GenBank/DDBJ databases">
        <title>Tomitella cavernea sp. nov., an actinomycete isolated from soil.</title>
        <authorList>
            <person name="Cheng J."/>
        </authorList>
    </citation>
    <scope>NUCLEOTIDE SEQUENCE [LARGE SCALE GENOMIC DNA]</scope>
    <source>
        <strain evidence="3 4">HY188</strain>
    </source>
</reference>
<dbReference type="Gene3D" id="3.50.50.60">
    <property type="entry name" value="FAD/NAD(P)-binding domain"/>
    <property type="match status" value="2"/>
</dbReference>
<feature type="domain" description="FAD dependent oxidoreductase" evidence="2">
    <location>
        <begin position="11"/>
        <end position="418"/>
    </location>
</feature>
<keyword evidence="1" id="KW-0560">Oxidoreductase</keyword>
<dbReference type="InterPro" id="IPR036188">
    <property type="entry name" value="FAD/NAD-bd_sf"/>
</dbReference>
<dbReference type="SUPFAM" id="SSF51905">
    <property type="entry name" value="FAD/NAD(P)-binding domain"/>
    <property type="match status" value="1"/>
</dbReference>
<evidence type="ECO:0000256" key="1">
    <source>
        <dbReference type="ARBA" id="ARBA00023002"/>
    </source>
</evidence>
<dbReference type="OrthoDB" id="9806257at2"/>
<proteinExistence type="predicted"/>
<gene>
    <name evidence="3" type="ORF">FO059_16860</name>
</gene>
<accession>A0A516X6J5</accession>
<dbReference type="InterPro" id="IPR006076">
    <property type="entry name" value="FAD-dep_OxRdtase"/>
</dbReference>
<name>A0A516X6J5_9ACTN</name>
<protein>
    <submittedName>
        <fullName evidence="3">FAD-dependent oxidoreductase</fullName>
    </submittedName>
</protein>
<dbReference type="GO" id="GO:0016491">
    <property type="term" value="F:oxidoreductase activity"/>
    <property type="evidence" value="ECO:0007669"/>
    <property type="project" value="UniProtKB-KW"/>
</dbReference>
<dbReference type="Gene3D" id="3.30.9.10">
    <property type="entry name" value="D-Amino Acid Oxidase, subunit A, domain 2"/>
    <property type="match status" value="1"/>
</dbReference>
<dbReference type="Pfam" id="PF01266">
    <property type="entry name" value="DAO"/>
    <property type="match status" value="1"/>
</dbReference>
<reference evidence="3 4" key="2">
    <citation type="submission" date="2019-07" db="EMBL/GenBank/DDBJ databases">
        <authorList>
            <person name="Huang Y."/>
        </authorList>
    </citation>
    <scope>NUCLEOTIDE SEQUENCE [LARGE SCALE GENOMIC DNA]</scope>
    <source>
        <strain evidence="3 4">HY188</strain>
    </source>
</reference>
<sequence>MTVRNGEMRSVAVVGAGMVGLSTAWHLQERGIEVTVFDVSGPAAGASWGNAGWITPALSTPLPEPAVLAYGIRQLLRPSSPVYVPPSAALDPGLAGFLARFARNSTPGRWRAAMGALVRINRHALEAFDKMVHDDESMAGCLHEADPFIVGYTDTSGPQSLIDEARQITDAGQPVQVDELPIDEARWRAPMLSPEVRATLLLRGQRYLHPPKFVAALADAVTARGGEVRGGVRVDAVRDRGRRAAVVGAAVDGAVVDGASAEGAAVDFEADAVVLADGAELNAMAGRFGVRAQVRAGRGYSFSVPVDRTPPGPLYFPVSRVACTPLGDRLRVAGMMEFRRHDAPMDPRRIAAVVDSVRPLLTGVDLDARRDEWVGSRPCTADGLPLIGPTGSRRVFVAGGHGMWGMTLGPATGMLLAEAIDTGRTPEDIAAFDPLR</sequence>
<dbReference type="RefSeq" id="WP_143910097.1">
    <property type="nucleotide sequence ID" value="NZ_CP041765.1"/>
</dbReference>
<dbReference type="SUPFAM" id="SSF54373">
    <property type="entry name" value="FAD-linked reductases, C-terminal domain"/>
    <property type="match status" value="1"/>
</dbReference>
<organism evidence="3 4">
    <name type="scientific">Tomitella fengzijianii</name>
    <dbReference type="NCBI Taxonomy" id="2597660"/>
    <lineage>
        <taxon>Bacteria</taxon>
        <taxon>Bacillati</taxon>
        <taxon>Actinomycetota</taxon>
        <taxon>Actinomycetes</taxon>
        <taxon>Mycobacteriales</taxon>
        <taxon>Tomitella</taxon>
    </lineage>
</organism>